<dbReference type="InterPro" id="IPR011004">
    <property type="entry name" value="Trimer_LpxA-like_sf"/>
</dbReference>
<accession>A0A8J6CFA2</accession>
<keyword evidence="5" id="KW-1185">Reference proteome</keyword>
<evidence type="ECO:0000313" key="5">
    <source>
        <dbReference type="Proteomes" id="UP000751190"/>
    </source>
</evidence>
<proteinExistence type="inferred from homology"/>
<dbReference type="SMART" id="SM01266">
    <property type="entry name" value="Mac"/>
    <property type="match status" value="1"/>
</dbReference>
<dbReference type="Pfam" id="PF12464">
    <property type="entry name" value="Mac"/>
    <property type="match status" value="1"/>
</dbReference>
<dbReference type="Proteomes" id="UP000751190">
    <property type="component" value="Unassembled WGS sequence"/>
</dbReference>
<dbReference type="GO" id="GO:0016407">
    <property type="term" value="F:acetyltransferase activity"/>
    <property type="evidence" value="ECO:0007669"/>
    <property type="project" value="InterPro"/>
</dbReference>
<dbReference type="InterPro" id="IPR024688">
    <property type="entry name" value="Mac_dom"/>
</dbReference>
<dbReference type="SUPFAM" id="SSF51161">
    <property type="entry name" value="Trimeric LpxA-like enzymes"/>
    <property type="match status" value="1"/>
</dbReference>
<dbReference type="Gene3D" id="2.160.10.10">
    <property type="entry name" value="Hexapeptide repeat proteins"/>
    <property type="match status" value="1"/>
</dbReference>
<dbReference type="PANTHER" id="PTHR23416:SF23">
    <property type="entry name" value="ACETYLTRANSFERASE C18B11.09C-RELATED"/>
    <property type="match status" value="1"/>
</dbReference>
<dbReference type="GO" id="GO:0008374">
    <property type="term" value="F:O-acyltransferase activity"/>
    <property type="evidence" value="ECO:0007669"/>
    <property type="project" value="TreeGrafter"/>
</dbReference>
<keyword evidence="2" id="KW-0808">Transferase</keyword>
<dbReference type="AlphaFoldDB" id="A0A8J6CFA2"/>
<evidence type="ECO:0000256" key="2">
    <source>
        <dbReference type="ARBA" id="ARBA00022679"/>
    </source>
</evidence>
<organism evidence="4 5">
    <name type="scientific">Diacronema lutheri</name>
    <name type="common">Unicellular marine alga</name>
    <name type="synonym">Monochrysis lutheri</name>
    <dbReference type="NCBI Taxonomy" id="2081491"/>
    <lineage>
        <taxon>Eukaryota</taxon>
        <taxon>Haptista</taxon>
        <taxon>Haptophyta</taxon>
        <taxon>Pavlovophyceae</taxon>
        <taxon>Pavlovales</taxon>
        <taxon>Pavlovaceae</taxon>
        <taxon>Diacronema</taxon>
    </lineage>
</organism>
<gene>
    <name evidence="4" type="ORF">KFE25_007424</name>
</gene>
<dbReference type="PROSITE" id="PS51257">
    <property type="entry name" value="PROKAR_LIPOPROTEIN"/>
    <property type="match status" value="1"/>
</dbReference>
<dbReference type="PANTHER" id="PTHR23416">
    <property type="entry name" value="SIALIC ACID SYNTHASE-RELATED"/>
    <property type="match status" value="1"/>
</dbReference>
<name>A0A8J6CFA2_DIALT</name>
<sequence length="173" mass="19384">MSRRDLAPSVALALLGAGVAGLGAVACARWRYRATARRRRRLLRVFLARCEEARKMRAGEPYDIREPTVMAVMRVAHTICDEHNAQPLGARPRDEILRDLLGSVDGEMQVEAPFFCDVGAHIHVGRHFHANTGCCMLDVAEIRIGNNVFLAPNVQLRAHRQPERGRRSALARW</sequence>
<feature type="domain" description="Maltose/galactoside acetyltransferase" evidence="3">
    <location>
        <begin position="53"/>
        <end position="106"/>
    </location>
</feature>
<evidence type="ECO:0000313" key="4">
    <source>
        <dbReference type="EMBL" id="KAG8468906.1"/>
    </source>
</evidence>
<comment type="caution">
    <text evidence="4">The sequence shown here is derived from an EMBL/GenBank/DDBJ whole genome shotgun (WGS) entry which is preliminary data.</text>
</comment>
<dbReference type="EMBL" id="JAGTXO010000003">
    <property type="protein sequence ID" value="KAG8468906.1"/>
    <property type="molecule type" value="Genomic_DNA"/>
</dbReference>
<comment type="similarity">
    <text evidence="1">Belongs to the transferase hexapeptide repeat family.</text>
</comment>
<evidence type="ECO:0000256" key="1">
    <source>
        <dbReference type="ARBA" id="ARBA00007274"/>
    </source>
</evidence>
<dbReference type="OrthoDB" id="25818at2759"/>
<dbReference type="InterPro" id="IPR051159">
    <property type="entry name" value="Hexapeptide_acetyltransf"/>
</dbReference>
<protein>
    <recommendedName>
        <fullName evidence="3">Maltose/galactoside acetyltransferase domain-containing protein</fullName>
    </recommendedName>
</protein>
<reference evidence="4" key="1">
    <citation type="submission" date="2021-05" db="EMBL/GenBank/DDBJ databases">
        <title>The genome of the haptophyte Pavlova lutheri (Diacronema luteri, Pavlovales) - a model for lipid biosynthesis in eukaryotic algae.</title>
        <authorList>
            <person name="Hulatt C.J."/>
            <person name="Posewitz M.C."/>
        </authorList>
    </citation>
    <scope>NUCLEOTIDE SEQUENCE</scope>
    <source>
        <strain evidence="4">NIVA-4/92</strain>
    </source>
</reference>
<evidence type="ECO:0000259" key="3">
    <source>
        <dbReference type="SMART" id="SM01266"/>
    </source>
</evidence>